<evidence type="ECO:0000313" key="3">
    <source>
        <dbReference type="EMBL" id="GFZ14619.1"/>
    </source>
</evidence>
<name>A0A7J0GUU9_9ERIC</name>
<evidence type="ECO:0000256" key="1">
    <source>
        <dbReference type="SAM" id="MobiDB-lite"/>
    </source>
</evidence>
<accession>A0A7J0GUU9</accession>
<dbReference type="PANTHER" id="PTHR46890">
    <property type="entry name" value="NON-LTR RETROLELEMENT REVERSE TRANSCRIPTASE-LIKE PROTEIN-RELATED"/>
    <property type="match status" value="1"/>
</dbReference>
<comment type="caution">
    <text evidence="3">The sequence shown here is derived from an EMBL/GenBank/DDBJ whole genome shotgun (WGS) entry which is preliminary data.</text>
</comment>
<feature type="region of interest" description="Disordered" evidence="1">
    <location>
        <begin position="506"/>
        <end position="528"/>
    </location>
</feature>
<dbReference type="SUPFAM" id="SSF56672">
    <property type="entry name" value="DNA/RNA polymerases"/>
    <property type="match status" value="1"/>
</dbReference>
<feature type="compositionally biased region" description="Polar residues" evidence="1">
    <location>
        <begin position="452"/>
        <end position="464"/>
    </location>
</feature>
<dbReference type="Pfam" id="PF00078">
    <property type="entry name" value="RVT_1"/>
    <property type="match status" value="1"/>
</dbReference>
<evidence type="ECO:0000259" key="2">
    <source>
        <dbReference type="PROSITE" id="PS50878"/>
    </source>
</evidence>
<dbReference type="Proteomes" id="UP000585474">
    <property type="component" value="Unassembled WGS sequence"/>
</dbReference>
<sequence length="1431" mass="159489">MLVVGRKTVEISTVGVSEGKVVIVERDIGVQRRLILSSFEVGWLGGVLSRIHAFQRRGLYAVLRGGSRRLEIRRKHNRRGEFMVISVHSSTDRGVICIPESEFGTGWRDLANALTGFDLGGSCSRKLARNELRGSTDQREDAGCGGEVIPSSCTVISFLRDRCLVGTLENWKGAVPRAKEVEDENKPATVWVRVLGLPVFLWSEELLRVLGDRCGGYITMAEETAHRDQLQWARICVRGMGASISATLTVGMGSLAYTCPIWVESGARVVRRSEPTRYSDGARWREAMGKETDGERNGKFTDNTRGREGEVHFEKKDYYPNRADHGPAKFAEKASLNTEKARVSELAAKQGEWERLSGRMGLNGSLGPNFSNRFVGLNGHGPSKWVGFIGGGGRPNKRYLEVLENRAQEVQHKGIWKESWALYQAHKVWPINKMSGDVAVLSEEQSIWANCKEGSNSTQNTLSGSVGDGSSREAISSRPGSKGGTSPTISREVQAEEVADVMIEASGQRQEWATKEAHSDSQSTDEHREGVELAMVLLEGNQIEPLATIDPGDEASKQADESDGSSDRGEEGVRSVWARKKLKGFGKFLGISYGGVEEEAVRLFARIEQQWKEIRRTATYGHLLVPITDAIDWGCGKNWRGSGRRGEFRGYVGGDFNVVRFSHERVGSTASLNAMRDFSEYINEEELIDLPLEDHNPLFLAGGGMSSGSAPFRFENMWLQVEGFKDLITKWWQGYSVYGSPSYCLARKLRLLKEDLKRWNIEIYGRVETRLANLTEELKVLESKKNSPGLSDGERDRRMELKAEIGSLLIEEETSWRQKSRAIWLAEGDRNTGFFHRMANAHRRLNFIGRISVEGVIHEGQDSVANGIVGFYDKQFKEPEQWRPRVDGLSLPSLNLEETDSLVRPFGEEEVSEMLMGMKGDKAPGPDGFSIAFLQHCWLVIKDDIMAVFEQVHAEGDFEKSLNATFIVLIPKKNGALDIGDYKPISLIGCIYKVLAKVLARRMAKVMDRLISANQNAFVGGRQILDASLVANECVDGRLKSKESGVPCKLDIEKAYDHVNWDQAQGFIGGSRGLRQGDPLSPFLFIIVMDVLSRFIGRAVYSDRLSGFKVGKGNQAEVVSHLLFADDTLIFCKADSGEMACLRDILLCFQAVSGLKINLAKSELIQDQRKTRVSIWWPGGFCLPKKGGGLGIRDLGLFNKALLGKWIWRFALGEDKMWCRVIKGKYGCERGDWRTKDIAQPHGTGLWKGIMKVWGDFYPQVKYQLGNGSRIRFWHDDWCYQMPLRARFLDLFALASDQDASVVDCWTHSSAGGVGILCLGGGPKTGRWKSSWIYLGCFKDGTPLVRKGLSGGGKTKEMDGSQWLRSTTPSWGWGTPISLRKEYGFVKCHQRLDVGEIRGQSGVPFLYACSGAFGERGILERLRIRKILSFS</sequence>
<protein>
    <recommendedName>
        <fullName evidence="2">Reverse transcriptase domain-containing protein</fullName>
    </recommendedName>
</protein>
<dbReference type="OrthoDB" id="1938625at2759"/>
<dbReference type="InterPro" id="IPR043502">
    <property type="entry name" value="DNA/RNA_pol_sf"/>
</dbReference>
<feature type="region of interest" description="Disordered" evidence="1">
    <location>
        <begin position="452"/>
        <end position="491"/>
    </location>
</feature>
<organism evidence="3 4">
    <name type="scientific">Actinidia rufa</name>
    <dbReference type="NCBI Taxonomy" id="165716"/>
    <lineage>
        <taxon>Eukaryota</taxon>
        <taxon>Viridiplantae</taxon>
        <taxon>Streptophyta</taxon>
        <taxon>Embryophyta</taxon>
        <taxon>Tracheophyta</taxon>
        <taxon>Spermatophyta</taxon>
        <taxon>Magnoliopsida</taxon>
        <taxon>eudicotyledons</taxon>
        <taxon>Gunneridae</taxon>
        <taxon>Pentapetalae</taxon>
        <taxon>asterids</taxon>
        <taxon>Ericales</taxon>
        <taxon>Actinidiaceae</taxon>
        <taxon>Actinidia</taxon>
    </lineage>
</organism>
<dbReference type="InterPro" id="IPR000477">
    <property type="entry name" value="RT_dom"/>
</dbReference>
<feature type="domain" description="Reverse transcriptase" evidence="2">
    <location>
        <begin position="951"/>
        <end position="1182"/>
    </location>
</feature>
<dbReference type="PANTHER" id="PTHR46890:SF1">
    <property type="entry name" value="REVERSE TRANSCRIPTASE DOMAIN-CONTAINING PROTEIN"/>
    <property type="match status" value="1"/>
</dbReference>
<dbReference type="InterPro" id="IPR052343">
    <property type="entry name" value="Retrotransposon-Effector_Assoc"/>
</dbReference>
<feature type="compositionally biased region" description="Basic and acidic residues" evidence="1">
    <location>
        <begin position="512"/>
        <end position="528"/>
    </location>
</feature>
<evidence type="ECO:0000313" key="4">
    <source>
        <dbReference type="Proteomes" id="UP000585474"/>
    </source>
</evidence>
<feature type="region of interest" description="Disordered" evidence="1">
    <location>
        <begin position="546"/>
        <end position="573"/>
    </location>
</feature>
<feature type="compositionally biased region" description="Basic and acidic residues" evidence="1">
    <location>
        <begin position="554"/>
        <end position="573"/>
    </location>
</feature>
<dbReference type="PROSITE" id="PS50878">
    <property type="entry name" value="RT_POL"/>
    <property type="match status" value="1"/>
</dbReference>
<dbReference type="EMBL" id="BJWL01000024">
    <property type="protein sequence ID" value="GFZ14619.1"/>
    <property type="molecule type" value="Genomic_DNA"/>
</dbReference>
<reference evidence="3 4" key="1">
    <citation type="submission" date="2019-07" db="EMBL/GenBank/DDBJ databases">
        <title>De Novo Assembly of kiwifruit Actinidia rufa.</title>
        <authorList>
            <person name="Sugita-Konishi S."/>
            <person name="Sato K."/>
            <person name="Mori E."/>
            <person name="Abe Y."/>
            <person name="Kisaki G."/>
            <person name="Hamano K."/>
            <person name="Suezawa K."/>
            <person name="Otani M."/>
            <person name="Fukuda T."/>
            <person name="Manabe T."/>
            <person name="Gomi K."/>
            <person name="Tabuchi M."/>
            <person name="Akimitsu K."/>
            <person name="Kataoka I."/>
        </authorList>
    </citation>
    <scope>NUCLEOTIDE SEQUENCE [LARGE SCALE GENOMIC DNA]</scope>
    <source>
        <strain evidence="4">cv. Fuchu</strain>
    </source>
</reference>
<dbReference type="CDD" id="cd01650">
    <property type="entry name" value="RT_nLTR_like"/>
    <property type="match status" value="1"/>
</dbReference>
<proteinExistence type="predicted"/>
<keyword evidence="4" id="KW-1185">Reference proteome</keyword>
<gene>
    <name evidence="3" type="ORF">Acr_24g0008090</name>
</gene>